<keyword evidence="2" id="KW-1185">Reference proteome</keyword>
<reference evidence="1 2" key="1">
    <citation type="submission" date="2024-09" db="EMBL/GenBank/DDBJ databases">
        <title>Laminarin stimulates single cell rates of sulfate reduction while oxygen inhibits transcriptomic activity in coastal marine sediment.</title>
        <authorList>
            <person name="Lindsay M."/>
            <person name="Orcutt B."/>
            <person name="Emerson D."/>
            <person name="Stepanauskas R."/>
            <person name="D'Angelo T."/>
        </authorList>
    </citation>
    <scope>NUCLEOTIDE SEQUENCE [LARGE SCALE GENOMIC DNA]</scope>
    <source>
        <strain evidence="1">SAG AM-311-K15</strain>
    </source>
</reference>
<comment type="caution">
    <text evidence="1">The sequence shown here is derived from an EMBL/GenBank/DDBJ whole genome shotgun (WGS) entry which is preliminary data.</text>
</comment>
<feature type="non-terminal residue" evidence="1">
    <location>
        <position position="651"/>
    </location>
</feature>
<name>A0ABV6Z6V1_UNCC1</name>
<gene>
    <name evidence="1" type="ORF">ACFL27_28655</name>
</gene>
<dbReference type="EMBL" id="JBHPBY010000749">
    <property type="protein sequence ID" value="MFC1854174.1"/>
    <property type="molecule type" value="Genomic_DNA"/>
</dbReference>
<evidence type="ECO:0000313" key="2">
    <source>
        <dbReference type="Proteomes" id="UP001594351"/>
    </source>
</evidence>
<evidence type="ECO:0008006" key="3">
    <source>
        <dbReference type="Google" id="ProtNLM"/>
    </source>
</evidence>
<proteinExistence type="predicted"/>
<sequence length="651" mass="72509">MDFHGNSKFLDIAVISNIIRLSSLSGTLEIEADPGNIYCYYHTGICFFAARSTFESYVTHDLLFHLVESDDLRGELSTFLKSHPNLLIETLRSASIPLERIMADIELTTRQTLLSCFAFSDADYFFREDIELLKNISVDSQVREIIGTILKANFSLDHTSLPSLLSRVPVQSSSPPSLKQGDSSTSRLYSQINGQSSVRQILQDYTAAEIKEVLASLKQLEEDGSITFLTAEHLKAMTGFPGTEILIMAHLEIFKGIIPLLYDEVSSQAQFIQKAPVQRAFRRAATIYPHLFGEKNSFQNISTFLEDVQAGLATVAPPEKITVLKKGLNAFLLYLIIHLRVVCSEEVCTSSIKKVKGFLTFISASGDYNQKEIARMITAVITCAQSLPAKIEFDESPTPADNSELRELVARGKILEAYDRLSQGHFDTVDRGLENAVYRKALDLFKKEIGPKTNLINLAPKLDLDDTDVDLDSEDGYLLSRLDRGTTIQELIAVTGMTDITIYRRLDKLTKGGFITISQESDPIPPSEKEPAPVDIAAPSCEEEKQNIYAAVKNDESSEFENLDFSDPNYSPEVAEAVRGLKLEYFELKSLSPAEIFGLSAQSTQIDFENVLFGLKYRYDPENFAESIKEAVKPILTKIDAHIDEVAQVIA</sequence>
<evidence type="ECO:0000313" key="1">
    <source>
        <dbReference type="EMBL" id="MFC1854174.1"/>
    </source>
</evidence>
<organism evidence="1 2">
    <name type="scientific">candidate division CSSED10-310 bacterium</name>
    <dbReference type="NCBI Taxonomy" id="2855610"/>
    <lineage>
        <taxon>Bacteria</taxon>
        <taxon>Bacteria division CSSED10-310</taxon>
    </lineage>
</organism>
<accession>A0ABV6Z6V1</accession>
<protein>
    <recommendedName>
        <fullName evidence="3">DUF4388 domain-containing protein</fullName>
    </recommendedName>
</protein>
<dbReference type="Proteomes" id="UP001594351">
    <property type="component" value="Unassembled WGS sequence"/>
</dbReference>